<evidence type="ECO:0000313" key="2">
    <source>
        <dbReference type="Proteomes" id="UP000192997"/>
    </source>
</evidence>
<gene>
    <name evidence="1" type="ORF">B7O87_06625</name>
</gene>
<dbReference type="NCBIfam" id="NF041519">
    <property type="entry name" value="bluetail"/>
    <property type="match status" value="1"/>
</dbReference>
<reference evidence="2" key="1">
    <citation type="submission" date="2017-04" db="EMBL/GenBank/DDBJ databases">
        <authorList>
            <person name="Abreu V.A."/>
            <person name="Popin R.V."/>
            <person name="Rigonato J."/>
            <person name="Andreote A.P."/>
            <person name="Schaker P.C."/>
            <person name="Hoff-Risseti C."/>
            <person name="Alvarenga D.O."/>
            <person name="Varani A.M."/>
            <person name="Fiore M.F."/>
        </authorList>
    </citation>
    <scope>NUCLEOTIDE SEQUENCE [LARGE SCALE GENOMIC DNA]</scope>
    <source>
        <strain evidence="2">CENA303</strain>
    </source>
</reference>
<protein>
    <submittedName>
        <fullName evidence="1">Uncharacterized protein</fullName>
    </submittedName>
</protein>
<dbReference type="Proteomes" id="UP000192997">
    <property type="component" value="Unassembled WGS sequence"/>
</dbReference>
<proteinExistence type="predicted"/>
<organism evidence="1 2">
    <name type="scientific">Cylindrospermopsis raciborskii CENA303</name>
    <dbReference type="NCBI Taxonomy" id="1170769"/>
    <lineage>
        <taxon>Bacteria</taxon>
        <taxon>Bacillati</taxon>
        <taxon>Cyanobacteriota</taxon>
        <taxon>Cyanophyceae</taxon>
        <taxon>Nostocales</taxon>
        <taxon>Aphanizomenonaceae</taxon>
        <taxon>Cylindrospermopsis</taxon>
    </lineage>
</organism>
<evidence type="ECO:0000313" key="1">
    <source>
        <dbReference type="EMBL" id="OSO92916.1"/>
    </source>
</evidence>
<comment type="caution">
    <text evidence="1">The sequence shown here is derived from an EMBL/GenBank/DDBJ whole genome shotgun (WGS) entry which is preliminary data.</text>
</comment>
<dbReference type="AlphaFoldDB" id="A0A1X4G8M8"/>
<accession>A0A1X4G8M8</accession>
<name>A0A1X4G8M8_9CYAN</name>
<sequence length="69" mass="7199">MTTLSLLKRKNSAALVVNTSSSSSVAGTYLVIDDVLPGFQSSNDLLVNITGYSGVLPSFGTIPVTSFFV</sequence>
<dbReference type="EMBL" id="NBYN01000031">
    <property type="protein sequence ID" value="OSO92916.1"/>
    <property type="molecule type" value="Genomic_DNA"/>
</dbReference>
<dbReference type="InterPro" id="IPR048165">
    <property type="entry name" value="Bluetail_dom"/>
</dbReference>